<comment type="cofactor">
    <cofactor evidence="3">
        <name>Zn(2+)</name>
        <dbReference type="ChEBI" id="CHEBI:29105"/>
    </cofactor>
    <text evidence="3">Binds 2 Zn(2+) ions.</text>
</comment>
<feature type="binding site" evidence="3">
    <location>
        <position position="320"/>
    </location>
    <ligand>
        <name>Mg(2+)</name>
        <dbReference type="ChEBI" id="CHEBI:18420"/>
    </ligand>
</feature>
<organism evidence="6 7">
    <name type="scientific">Pseudoroseicyclus tamaricis</name>
    <dbReference type="NCBI Taxonomy" id="2705421"/>
    <lineage>
        <taxon>Bacteria</taxon>
        <taxon>Pseudomonadati</taxon>
        <taxon>Pseudomonadota</taxon>
        <taxon>Alphaproteobacteria</taxon>
        <taxon>Rhodobacterales</taxon>
        <taxon>Paracoccaceae</taxon>
        <taxon>Pseudoroseicyclus</taxon>
    </lineage>
</organism>
<feature type="chain" id="PRO_5025688312" evidence="5">
    <location>
        <begin position="21"/>
        <end position="499"/>
    </location>
</feature>
<evidence type="ECO:0000256" key="1">
    <source>
        <dbReference type="ARBA" id="ARBA00022553"/>
    </source>
</evidence>
<keyword evidence="5" id="KW-0732">Signal</keyword>
<dbReference type="SMART" id="SM00098">
    <property type="entry name" value="alkPPc"/>
    <property type="match status" value="1"/>
</dbReference>
<feature type="binding site" evidence="3">
    <location>
        <position position="173"/>
    </location>
    <ligand>
        <name>Mg(2+)</name>
        <dbReference type="ChEBI" id="CHEBI:18420"/>
    </ligand>
</feature>
<protein>
    <submittedName>
        <fullName evidence="6">Alkaline phosphatase</fullName>
    </submittedName>
</protein>
<evidence type="ECO:0000256" key="5">
    <source>
        <dbReference type="SAM" id="SignalP"/>
    </source>
</evidence>
<feature type="binding site" evidence="3">
    <location>
        <position position="366"/>
    </location>
    <ligand>
        <name>Zn(2+)</name>
        <dbReference type="ChEBI" id="CHEBI:29105"/>
        <label>2</label>
    </ligand>
</feature>
<dbReference type="Pfam" id="PF00245">
    <property type="entry name" value="Alk_phosphatase"/>
    <property type="match status" value="1"/>
</dbReference>
<feature type="signal peptide" evidence="5">
    <location>
        <begin position="1"/>
        <end position="20"/>
    </location>
</feature>
<feature type="binding site" evidence="3">
    <location>
        <position position="325"/>
    </location>
    <ligand>
        <name>Zn(2+)</name>
        <dbReference type="ChEBI" id="CHEBI:29105"/>
        <label>2</label>
    </ligand>
</feature>
<keyword evidence="3" id="KW-0862">Zinc</keyword>
<dbReference type="PANTHER" id="PTHR11596">
    <property type="entry name" value="ALKALINE PHOSPHATASE"/>
    <property type="match status" value="1"/>
</dbReference>
<feature type="binding site" evidence="3">
    <location>
        <position position="329"/>
    </location>
    <ligand>
        <name>Zn(2+)</name>
        <dbReference type="ChEBI" id="CHEBI:29105"/>
        <label>2</label>
    </ligand>
</feature>
<evidence type="ECO:0000256" key="2">
    <source>
        <dbReference type="PIRSR" id="PIRSR601952-1"/>
    </source>
</evidence>
<evidence type="ECO:0000256" key="4">
    <source>
        <dbReference type="RuleBase" id="RU003946"/>
    </source>
</evidence>
<feature type="binding site" evidence="3">
    <location>
        <position position="60"/>
    </location>
    <ligand>
        <name>Mg(2+)</name>
        <dbReference type="ChEBI" id="CHEBI:18420"/>
    </ligand>
</feature>
<dbReference type="CDD" id="cd16012">
    <property type="entry name" value="ALP"/>
    <property type="match status" value="1"/>
</dbReference>
<dbReference type="InterPro" id="IPR017850">
    <property type="entry name" value="Alkaline_phosphatase_core_sf"/>
</dbReference>
<dbReference type="Gene3D" id="3.40.720.10">
    <property type="entry name" value="Alkaline Phosphatase, subunit A"/>
    <property type="match status" value="1"/>
</dbReference>
<gene>
    <name evidence="6" type="ORF">GZA08_13765</name>
</gene>
<feature type="binding site" evidence="3">
    <location>
        <position position="367"/>
    </location>
    <ligand>
        <name>Zn(2+)</name>
        <dbReference type="ChEBI" id="CHEBI:29105"/>
        <label>2</label>
    </ligand>
</feature>
<keyword evidence="7" id="KW-1185">Reference proteome</keyword>
<dbReference type="PRINTS" id="PR00113">
    <property type="entry name" value="ALKPHPHTASE"/>
</dbReference>
<dbReference type="RefSeq" id="WP_163894608.1">
    <property type="nucleotide sequence ID" value="NZ_JAAFYS010000003.1"/>
</dbReference>
<dbReference type="SUPFAM" id="SSF53649">
    <property type="entry name" value="Alkaline phosphatase-like"/>
    <property type="match status" value="1"/>
</dbReference>
<dbReference type="AlphaFoldDB" id="A0A6B2K0R9"/>
<dbReference type="Proteomes" id="UP000474757">
    <property type="component" value="Unassembled WGS sequence"/>
</dbReference>
<feature type="binding site" evidence="3">
    <location>
        <position position="60"/>
    </location>
    <ligand>
        <name>Zn(2+)</name>
        <dbReference type="ChEBI" id="CHEBI:29105"/>
        <label>2</label>
    </ligand>
</feature>
<comment type="similarity">
    <text evidence="4">Belongs to the alkaline phosphatase family.</text>
</comment>
<evidence type="ECO:0000313" key="7">
    <source>
        <dbReference type="Proteomes" id="UP000474757"/>
    </source>
</evidence>
<feature type="binding site" evidence="3">
    <location>
        <position position="171"/>
    </location>
    <ligand>
        <name>Mg(2+)</name>
        <dbReference type="ChEBI" id="CHEBI:18420"/>
    </ligand>
</feature>
<dbReference type="PANTHER" id="PTHR11596:SF5">
    <property type="entry name" value="ALKALINE PHOSPHATASE"/>
    <property type="match status" value="1"/>
</dbReference>
<dbReference type="InterPro" id="IPR001952">
    <property type="entry name" value="Alkaline_phosphatase"/>
</dbReference>
<accession>A0A6B2K0R9</accession>
<keyword evidence="3" id="KW-0460">Magnesium</keyword>
<evidence type="ECO:0000256" key="3">
    <source>
        <dbReference type="PIRSR" id="PIRSR601952-2"/>
    </source>
</evidence>
<feature type="active site" description="Phosphoserine intermediate" evidence="2">
    <location>
        <position position="110"/>
    </location>
</feature>
<keyword evidence="3" id="KW-0479">Metal-binding</keyword>
<comment type="cofactor">
    <cofactor evidence="3">
        <name>Mg(2+)</name>
        <dbReference type="ChEBI" id="CHEBI:18420"/>
    </cofactor>
    <text evidence="3">Binds 1 Mg(2+) ion.</text>
</comment>
<keyword evidence="1" id="KW-0597">Phosphoprotein</keyword>
<feature type="binding site" evidence="3">
    <location>
        <position position="462"/>
    </location>
    <ligand>
        <name>Zn(2+)</name>
        <dbReference type="ChEBI" id="CHEBI:29105"/>
        <label>2</label>
    </ligand>
</feature>
<comment type="caution">
    <text evidence="6">The sequence shown here is derived from an EMBL/GenBank/DDBJ whole genome shotgun (WGS) entry which is preliminary data.</text>
</comment>
<evidence type="ECO:0000313" key="6">
    <source>
        <dbReference type="EMBL" id="NDV02034.1"/>
    </source>
</evidence>
<dbReference type="EMBL" id="JAAGAB010000003">
    <property type="protein sequence ID" value="NDV02034.1"/>
    <property type="molecule type" value="Genomic_DNA"/>
</dbReference>
<proteinExistence type="inferred from homology"/>
<dbReference type="GO" id="GO:0046872">
    <property type="term" value="F:metal ion binding"/>
    <property type="evidence" value="ECO:0007669"/>
    <property type="project" value="UniProtKB-KW"/>
</dbReference>
<name>A0A6B2K0R9_9RHOB</name>
<sequence>MKTSLKASVALVALAAPAFAQDIAQADNEWFTAGSEAVMARAEAEVNTAQAQNIILFVADGNGVGTNYATRLFAGQQEGGLGDDYVLSYEAFPNAALVKTYSVNGQTPDSAPTAGAMNTGIKQRNTVINLPSEIAVDDCAAGLETNLTLLSEIVGDMGKEVGIISTARLTHATPAAVYSRTANRNWEGNADLPEGCEQRDIAAQLGDALESGLVDLALGGGGRYFFPEDVTGDEGYAGRRTDGRNIVEEVTGMGGQFAWNAETLEGLTPSLENGPILGLFEDSHMEYEADRTDEPSLAEMTAFAIDTLSQNEEGFYLEIEAGRVDHANHAGNLARVVTDGVAFAEAVQTALDMVDTSNTLIIVTADHEHSIAFNGYCGRGSNILGLCMDTNDAGIETNGEPMLAADGKPYTVAGYLNGAGSILAPVEEGGEFVGSRPELTEEEATDLDYLQQALIPNSSESHSGEDVAAFAIGPWSHLVNGVMEQNELFHVMNYALNAE</sequence>
<dbReference type="GO" id="GO:0004035">
    <property type="term" value="F:alkaline phosphatase activity"/>
    <property type="evidence" value="ECO:0007669"/>
    <property type="project" value="TreeGrafter"/>
</dbReference>
<reference evidence="6 7" key="1">
    <citation type="submission" date="2020-02" db="EMBL/GenBank/DDBJ databases">
        <title>Pseudoroseicyclus tamarix, sp. nov., isolated from offshore sediment of a Tamarix chinensis forest.</title>
        <authorList>
            <person name="Gai Y."/>
        </authorList>
    </citation>
    <scope>NUCLEOTIDE SEQUENCE [LARGE SCALE GENOMIC DNA]</scope>
    <source>
        <strain evidence="6 7">CLL3-39</strain>
    </source>
</reference>